<dbReference type="EMBL" id="JAFIMU010000003">
    <property type="protein sequence ID" value="MBN8226874.1"/>
    <property type="molecule type" value="Genomic_DNA"/>
</dbReference>
<comment type="caution">
    <text evidence="1">The sequence shown here is derived from an EMBL/GenBank/DDBJ whole genome shotgun (WGS) entry which is preliminary data.</text>
</comment>
<gene>
    <name evidence="1" type="ORF">JYK02_05045</name>
</gene>
<organism evidence="1 2">
    <name type="scientific">Corallococcus macrosporus</name>
    <dbReference type="NCBI Taxonomy" id="35"/>
    <lineage>
        <taxon>Bacteria</taxon>
        <taxon>Pseudomonadati</taxon>
        <taxon>Myxococcota</taxon>
        <taxon>Myxococcia</taxon>
        <taxon>Myxococcales</taxon>
        <taxon>Cystobacterineae</taxon>
        <taxon>Myxococcaceae</taxon>
        <taxon>Corallococcus</taxon>
    </lineage>
</organism>
<reference evidence="1 2" key="1">
    <citation type="submission" date="2021-02" db="EMBL/GenBank/DDBJ databases">
        <title>De Novo genome assembly of isolated myxobacteria.</title>
        <authorList>
            <person name="Stevens D.C."/>
        </authorList>
    </citation>
    <scope>NUCLEOTIDE SEQUENCE [LARGE SCALE GENOMIC DNA]</scope>
    <source>
        <strain evidence="1 2">ATCC 29039</strain>
    </source>
</reference>
<evidence type="ECO:0000313" key="1">
    <source>
        <dbReference type="EMBL" id="MBN8226874.1"/>
    </source>
</evidence>
<evidence type="ECO:0000313" key="2">
    <source>
        <dbReference type="Proteomes" id="UP000664052"/>
    </source>
</evidence>
<dbReference type="RefSeq" id="WP_207048746.1">
    <property type="nucleotide sequence ID" value="NZ_JAFIMU010000003.1"/>
</dbReference>
<protein>
    <submittedName>
        <fullName evidence="1">Uncharacterized protein</fullName>
    </submittedName>
</protein>
<keyword evidence="2" id="KW-1185">Reference proteome</keyword>
<accession>A0ABS3D5D7</accession>
<dbReference type="Proteomes" id="UP000664052">
    <property type="component" value="Unassembled WGS sequence"/>
</dbReference>
<sequence length="54" mass="5787">MASLGGQCPVLHRNGIEFLDPLPHSAARPVRLKPEPPEVAVKATWVLVALCLTS</sequence>
<name>A0ABS3D5D7_9BACT</name>
<proteinExistence type="predicted"/>